<keyword evidence="3" id="KW-1185">Reference proteome</keyword>
<dbReference type="Proteomes" id="UP000005203">
    <property type="component" value="Linkage group LG12"/>
</dbReference>
<feature type="transmembrane region" description="Helical" evidence="1">
    <location>
        <begin position="313"/>
        <end position="331"/>
    </location>
</feature>
<dbReference type="GeneID" id="100576951"/>
<feature type="transmembrane region" description="Helical" evidence="1">
    <location>
        <begin position="205"/>
        <end position="225"/>
    </location>
</feature>
<proteinExistence type="predicted"/>
<dbReference type="OMA" id="MNAQKYK"/>
<evidence type="ECO:0000256" key="1">
    <source>
        <dbReference type="SAM" id="Phobius"/>
    </source>
</evidence>
<dbReference type="OrthoDB" id="6243211at2759"/>
<evidence type="ECO:0000313" key="2">
    <source>
        <dbReference type="EnsemblMetazoa" id="XP_003251908"/>
    </source>
</evidence>
<dbReference type="PANTHER" id="PTHR28624">
    <property type="entry name" value="COILED-COIL DOMAIN-CONTAINING PROTEIN 51"/>
    <property type="match status" value="1"/>
</dbReference>
<dbReference type="PANTHER" id="PTHR28624:SF1">
    <property type="entry name" value="MITOCHONDRIAL POTASSIUM CHANNEL"/>
    <property type="match status" value="1"/>
</dbReference>
<accession>A0A8B6XWG3</accession>
<gene>
    <name evidence="2" type="primary">100576951</name>
    <name evidence="4" type="synonym">LOC100576951</name>
</gene>
<dbReference type="KEGG" id="ame:100576951"/>
<dbReference type="RefSeq" id="XP_003251908.1">
    <property type="nucleotide sequence ID" value="XM_003251860.4"/>
</dbReference>
<evidence type="ECO:0000313" key="4">
    <source>
        <dbReference type="RefSeq" id="XP_003251908.1"/>
    </source>
</evidence>
<keyword evidence="1" id="KW-0472">Membrane</keyword>
<keyword evidence="1" id="KW-1133">Transmembrane helix</keyword>
<dbReference type="InterPro" id="IPR037660">
    <property type="entry name" value="CCDC51"/>
</dbReference>
<dbReference type="AlphaFoldDB" id="A0A7M7LKB4"/>
<name>A0A7M7LKB4_APIME</name>
<reference evidence="4" key="2">
    <citation type="submission" date="2025-04" db="UniProtKB">
        <authorList>
            <consortium name="RefSeq"/>
        </authorList>
    </citation>
    <scope>IDENTIFICATION</scope>
    <source>
        <strain evidence="4">DH4</strain>
        <tissue evidence="4">Whole body</tissue>
    </source>
</reference>
<protein>
    <submittedName>
        <fullName evidence="4">Uncharacterized protein LOC100576951</fullName>
    </submittedName>
</protein>
<organism evidence="2">
    <name type="scientific">Apis mellifera</name>
    <name type="common">Honeybee</name>
    <dbReference type="NCBI Taxonomy" id="7460"/>
    <lineage>
        <taxon>Eukaryota</taxon>
        <taxon>Metazoa</taxon>
        <taxon>Ecdysozoa</taxon>
        <taxon>Arthropoda</taxon>
        <taxon>Hexapoda</taxon>
        <taxon>Insecta</taxon>
        <taxon>Pterygota</taxon>
        <taxon>Neoptera</taxon>
        <taxon>Endopterygota</taxon>
        <taxon>Hymenoptera</taxon>
        <taxon>Apocrita</taxon>
        <taxon>Aculeata</taxon>
        <taxon>Apoidea</taxon>
        <taxon>Anthophila</taxon>
        <taxon>Apidae</taxon>
        <taxon>Apis</taxon>
    </lineage>
</organism>
<accession>A0A7M7LKB4</accession>
<sequence length="333" mass="38978">MAEKFRSLIKILTNEINKHQLFNNATTRINNASEKAQKKLNNIQNTVAIKYDILAKQINRDITLIQNINGTQFEPSPLPKKVVKWWQWYQQLTGLDKVELAKEQVIFAQDKLFKCQDERRHLNREAMTINDKLKEVYSELIQIKRDDPKYVQLTIIENKNLQDQAKIISQLNLLEKEEKDYFTLLATAIKEYHDSQTMNAQKYKYLSILASAILAIISLIGSIIYNNKRIVNIQNIIYEAQQKNENLLRNSFHSLERDINTTFNKLIENNNRNISTTFHKIIENNNTVENNKQNITMINEKDRLDDNNTMELARAYIVFGLFIGICILSSLTR</sequence>
<keyword evidence="1" id="KW-0812">Transmembrane</keyword>
<reference evidence="2" key="1">
    <citation type="submission" date="2021-01" db="UniProtKB">
        <authorList>
            <consortium name="EnsemblMetazoa"/>
        </authorList>
    </citation>
    <scope>IDENTIFICATION</scope>
    <source>
        <strain evidence="2">DH4</strain>
    </source>
</reference>
<dbReference type="EnsemblMetazoa" id="XM_003251860">
    <property type="protein sequence ID" value="XP_003251908"/>
    <property type="gene ID" value="LOC100576951"/>
</dbReference>
<evidence type="ECO:0000313" key="3">
    <source>
        <dbReference type="Proteomes" id="UP000005203"/>
    </source>
</evidence>